<gene>
    <name evidence="1" type="ORF">QFC21_002909</name>
</gene>
<reference evidence="1" key="1">
    <citation type="submission" date="2023-04" db="EMBL/GenBank/DDBJ databases">
        <title>Draft Genome sequencing of Naganishia species isolated from polar environments using Oxford Nanopore Technology.</title>
        <authorList>
            <person name="Leo P."/>
            <person name="Venkateswaran K."/>
        </authorList>
    </citation>
    <scope>NUCLEOTIDE SEQUENCE</scope>
    <source>
        <strain evidence="1">MNA-CCFEE 5423</strain>
    </source>
</reference>
<protein>
    <submittedName>
        <fullName evidence="1">Uncharacterized protein</fullName>
    </submittedName>
</protein>
<organism evidence="1 2">
    <name type="scientific">Naganishia friedmannii</name>
    <dbReference type="NCBI Taxonomy" id="89922"/>
    <lineage>
        <taxon>Eukaryota</taxon>
        <taxon>Fungi</taxon>
        <taxon>Dikarya</taxon>
        <taxon>Basidiomycota</taxon>
        <taxon>Agaricomycotina</taxon>
        <taxon>Tremellomycetes</taxon>
        <taxon>Filobasidiales</taxon>
        <taxon>Filobasidiaceae</taxon>
        <taxon>Naganishia</taxon>
    </lineage>
</organism>
<proteinExistence type="predicted"/>
<accession>A0ACC2VU41</accession>
<name>A0ACC2VU41_9TREE</name>
<sequence length="495" mass="53277">MPPYVFPAPATVLLSFSELCVDPSSTNTVILADATQARSKLRNSLKDIEAKNADWLVVLDSVQGYLPYLLGVINSLEADDLLQRNEPAFPWKSVITSSSMGSSSMQNLPAFGSELVMTLTCYAAALSNLANDTLRDPQSAGGHVRSADRQRITSTAEDKRKIDKLAQAADLLCRASGLFDYIAQTLLPTWEARIADSTDIKSGAMRLGKGKAKMPGEFSRDVQRALAILSLADANSLGIQKLVSPFSATIAFQSTSLPLPRGHPSPGLLAKLYIEVATLYSSARNLLKTMKTSKGSSLEGLNIDDDIEPGLLAYLRKEWGLADVRSRKWLAVEAGEHSSGEKVGQAIAMLKDAQNRLDDLRKHGDIGASTMKKMRGLKIGRGSAGKEEKTERKGRIAQEMAEIESFLKTYTHMNNTVSFQPIPAIASVQALMPGGRPILASKPFILPQPAFGPGSSAYTPAIRDRPINPGAVEEPSSSHAQLDTPGTYAGAGNYF</sequence>
<keyword evidence="2" id="KW-1185">Reference proteome</keyword>
<dbReference type="Proteomes" id="UP001227268">
    <property type="component" value="Unassembled WGS sequence"/>
</dbReference>
<dbReference type="EMBL" id="JASBWT010000008">
    <property type="protein sequence ID" value="KAJ9102509.1"/>
    <property type="molecule type" value="Genomic_DNA"/>
</dbReference>
<comment type="caution">
    <text evidence="1">The sequence shown here is derived from an EMBL/GenBank/DDBJ whole genome shotgun (WGS) entry which is preliminary data.</text>
</comment>
<evidence type="ECO:0000313" key="1">
    <source>
        <dbReference type="EMBL" id="KAJ9102509.1"/>
    </source>
</evidence>
<evidence type="ECO:0000313" key="2">
    <source>
        <dbReference type="Proteomes" id="UP001227268"/>
    </source>
</evidence>